<feature type="binding site" evidence="7">
    <location>
        <position position="525"/>
    </location>
    <ligand>
        <name>substrate</name>
    </ligand>
</feature>
<dbReference type="Gene3D" id="2.60.40.1180">
    <property type="entry name" value="Golgi alpha-mannosidase II"/>
    <property type="match status" value="1"/>
</dbReference>
<feature type="active site" description="Nucleophile" evidence="6">
    <location>
        <position position="456"/>
    </location>
</feature>
<dbReference type="FunFam" id="3.20.20.70:FF:000118">
    <property type="entry name" value="Alpha-galactosidase"/>
    <property type="match status" value="1"/>
</dbReference>
<dbReference type="PANTHER" id="PTHR43053:SF3">
    <property type="entry name" value="ALPHA-GALACTOSIDASE C-RELATED"/>
    <property type="match status" value="1"/>
</dbReference>
<evidence type="ECO:0000256" key="7">
    <source>
        <dbReference type="PIRSR" id="PIRSR005536-2"/>
    </source>
</evidence>
<protein>
    <recommendedName>
        <fullName evidence="2 5">Alpha-galactosidase</fullName>
        <ecNumber evidence="2 5">3.2.1.22</ecNumber>
    </recommendedName>
</protein>
<dbReference type="PIRSF" id="PIRSF005536">
    <property type="entry name" value="Agal"/>
    <property type="match status" value="1"/>
</dbReference>
<proteinExistence type="inferred from homology"/>
<name>A0A5M3W4C5_9ACTN</name>
<feature type="domain" description="Glycosyl hydrolase family 36 C-terminal" evidence="8">
    <location>
        <begin position="628"/>
        <end position="709"/>
    </location>
</feature>
<feature type="binding site" evidence="7">
    <location>
        <begin position="454"/>
        <end position="458"/>
    </location>
    <ligand>
        <name>substrate</name>
    </ligand>
</feature>
<dbReference type="EMBL" id="BLAD01000071">
    <property type="protein sequence ID" value="GES03634.1"/>
    <property type="molecule type" value="Genomic_DNA"/>
</dbReference>
<dbReference type="Gene3D" id="2.70.98.60">
    <property type="entry name" value="alpha-galactosidase from lactobacil brevis"/>
    <property type="match status" value="1"/>
</dbReference>
<dbReference type="Pfam" id="PF16874">
    <property type="entry name" value="Glyco_hydro_36C"/>
    <property type="match status" value="1"/>
</dbReference>
<evidence type="ECO:0000313" key="11">
    <source>
        <dbReference type="Proteomes" id="UP000334990"/>
    </source>
</evidence>
<keyword evidence="3 5" id="KW-0378">Hydrolase</keyword>
<dbReference type="SUPFAM" id="SSF51445">
    <property type="entry name" value="(Trans)glycosidases"/>
    <property type="match status" value="1"/>
</dbReference>
<feature type="domain" description="Glycosyl hydrolase family 36 N-terminal" evidence="9">
    <location>
        <begin position="37"/>
        <end position="264"/>
    </location>
</feature>
<feature type="binding site" evidence="7">
    <location>
        <begin position="344"/>
        <end position="345"/>
    </location>
    <ligand>
        <name>substrate</name>
    </ligand>
</feature>
<keyword evidence="11" id="KW-1185">Reference proteome</keyword>
<evidence type="ECO:0000256" key="4">
    <source>
        <dbReference type="ARBA" id="ARBA00023295"/>
    </source>
</evidence>
<dbReference type="Proteomes" id="UP000334990">
    <property type="component" value="Unassembled WGS sequence"/>
</dbReference>
<reference evidence="10 11" key="1">
    <citation type="submission" date="2019-10" db="EMBL/GenBank/DDBJ databases">
        <title>Whole genome shotgun sequence of Acrocarpospora corrugata NBRC 13972.</title>
        <authorList>
            <person name="Ichikawa N."/>
            <person name="Kimura A."/>
            <person name="Kitahashi Y."/>
            <person name="Komaki H."/>
            <person name="Oguchi A."/>
        </authorList>
    </citation>
    <scope>NUCLEOTIDE SEQUENCE [LARGE SCALE GENOMIC DNA]</scope>
    <source>
        <strain evidence="10 11">NBRC 13972</strain>
    </source>
</reference>
<evidence type="ECO:0000259" key="8">
    <source>
        <dbReference type="Pfam" id="PF16874"/>
    </source>
</evidence>
<dbReference type="InterPro" id="IPR031705">
    <property type="entry name" value="Glyco_hydro_36_C"/>
</dbReference>
<dbReference type="OrthoDB" id="9758822at2"/>
<feature type="active site" description="Proton donor" evidence="6">
    <location>
        <position position="525"/>
    </location>
</feature>
<feature type="binding site" evidence="7">
    <location>
        <position position="503"/>
    </location>
    <ligand>
        <name>substrate</name>
    </ligand>
</feature>
<dbReference type="Pfam" id="PF02065">
    <property type="entry name" value="Melibiase"/>
    <property type="match status" value="1"/>
</dbReference>
<dbReference type="InterPro" id="IPR013785">
    <property type="entry name" value="Aldolase_TIM"/>
</dbReference>
<evidence type="ECO:0000256" key="1">
    <source>
        <dbReference type="ARBA" id="ARBA00001255"/>
    </source>
</evidence>
<comment type="caution">
    <text evidence="10">The sequence shown here is derived from an EMBL/GenBank/DDBJ whole genome shotgun (WGS) entry which is preliminary data.</text>
</comment>
<evidence type="ECO:0000256" key="2">
    <source>
        <dbReference type="ARBA" id="ARBA00012755"/>
    </source>
</evidence>
<comment type="similarity">
    <text evidence="5">Belongs to the glycosyl hydrolase.</text>
</comment>
<accession>A0A5M3W4C5</accession>
<sequence length="713" mass="79576">MPIVTVAERPDTWAILTDKSAYVVGVERADGDVRVVQWYWGPRLPVAALAETTRFPAPRLMASFRDPYDIDEILPVDGGRRWGVPSLRVSYPGGVRSVELAFAGVEQEADALEIVLRDVGYGLRVGVHLRCAEGTDVVERWVTVRNEGAEAVQVGRLDSGSWVIPEMYGYRASGVSGEWSAETALRRTELAVGETTWTSRTGTTGHHANPWIMVDSGEAIEEAGEVWTVALAWSGSWRMTAQRRPEGDLAVGAGFGHEGVGWQLDPGEVLTTPSALGLYQDGGFGAVSRAWHDYARRYVLPAGSEDRPVLYNSWEATSFHVTEAGQLALAREAAELGVELFVVDDGWFGNRMDDTRGLGDWWPNPERFPDGLSGLFDGVRALGMLPGLWVEPEMVNADSDLYRAHSDWVLHYRGRRRDTMRNQLVLNFARPDVRAWALGWLDDLVRDYGLAYLKWDMNRSLSQAGWPEAGERADLLWIEHVRGVYGIMDELRRRNPELRLESCSGGGGRVDLGILRRTDQVWTSDNTDARDRQAIQHGFSQLYPANIMSAWVTDSPNPLTRREVPLRYRFHVAMAGVLGIGGNLTRWTAEELAQARDLVAQYKRIRPIVQHGQLHRLVGDPGVTASALQYTRDDEVVLFAYNPFALRKQSPRRLRLAGLDMAATYEITSSDDEAQTGSRWHAQTLMSHGLAIPTWSPLGSDYRSEIVTLRRVS</sequence>
<evidence type="ECO:0000256" key="5">
    <source>
        <dbReference type="PIRNR" id="PIRNR005536"/>
    </source>
</evidence>
<dbReference type="InterPro" id="IPR002252">
    <property type="entry name" value="Glyco_hydro_36"/>
</dbReference>
<comment type="catalytic activity">
    <reaction evidence="1 5">
        <text>Hydrolysis of terminal, non-reducing alpha-D-galactose residues in alpha-D-galactosides, including galactose oligosaccharides, galactomannans and galactolipids.</text>
        <dbReference type="EC" id="3.2.1.22"/>
    </reaction>
</comment>
<dbReference type="InterPro" id="IPR038417">
    <property type="entry name" value="Alpga-gal_N_sf"/>
</dbReference>
<dbReference type="Pfam" id="PF16875">
    <property type="entry name" value="Glyco_hydro_36N"/>
    <property type="match status" value="1"/>
</dbReference>
<dbReference type="CDD" id="cd14791">
    <property type="entry name" value="GH36"/>
    <property type="match status" value="1"/>
</dbReference>
<dbReference type="PRINTS" id="PR00743">
    <property type="entry name" value="GLHYDRLASE36"/>
</dbReference>
<organism evidence="10 11">
    <name type="scientific">Acrocarpospora corrugata</name>
    <dbReference type="NCBI Taxonomy" id="35763"/>
    <lineage>
        <taxon>Bacteria</taxon>
        <taxon>Bacillati</taxon>
        <taxon>Actinomycetota</taxon>
        <taxon>Actinomycetes</taxon>
        <taxon>Streptosporangiales</taxon>
        <taxon>Streptosporangiaceae</taxon>
        <taxon>Acrocarpospora</taxon>
    </lineage>
</organism>
<dbReference type="Gene3D" id="3.20.20.70">
    <property type="entry name" value="Aldolase class I"/>
    <property type="match status" value="1"/>
</dbReference>
<evidence type="ECO:0000313" key="10">
    <source>
        <dbReference type="EMBL" id="GES03634.1"/>
    </source>
</evidence>
<dbReference type="GO" id="GO:0004557">
    <property type="term" value="F:alpha-galactosidase activity"/>
    <property type="evidence" value="ECO:0007669"/>
    <property type="project" value="UniProtKB-UniRule"/>
</dbReference>
<evidence type="ECO:0000259" key="9">
    <source>
        <dbReference type="Pfam" id="PF16875"/>
    </source>
</evidence>
<dbReference type="InterPro" id="IPR017853">
    <property type="entry name" value="GH"/>
</dbReference>
<evidence type="ECO:0000256" key="3">
    <source>
        <dbReference type="ARBA" id="ARBA00022801"/>
    </source>
</evidence>
<gene>
    <name evidence="10" type="primary">galA_1</name>
    <name evidence="10" type="ORF">Acor_57000</name>
</gene>
<dbReference type="InterPro" id="IPR050985">
    <property type="entry name" value="Alpha-glycosidase_related"/>
</dbReference>
<feature type="binding site" evidence="7">
    <location>
        <position position="421"/>
    </location>
    <ligand>
        <name>substrate</name>
    </ligand>
</feature>
<evidence type="ECO:0000256" key="6">
    <source>
        <dbReference type="PIRSR" id="PIRSR005536-1"/>
    </source>
</evidence>
<dbReference type="AlphaFoldDB" id="A0A5M3W4C5"/>
<dbReference type="GO" id="GO:0016052">
    <property type="term" value="P:carbohydrate catabolic process"/>
    <property type="evidence" value="ECO:0007669"/>
    <property type="project" value="InterPro"/>
</dbReference>
<dbReference type="InterPro" id="IPR013780">
    <property type="entry name" value="Glyco_hydro_b"/>
</dbReference>
<keyword evidence="4 5" id="KW-0326">Glycosidase</keyword>
<dbReference type="InterPro" id="IPR031704">
    <property type="entry name" value="Glyco_hydro_36_N"/>
</dbReference>
<dbReference type="EC" id="3.2.1.22" evidence="2 5"/>
<dbReference type="PANTHER" id="PTHR43053">
    <property type="entry name" value="GLYCOSIDASE FAMILY 31"/>
    <property type="match status" value="1"/>
</dbReference>
<dbReference type="RefSeq" id="WP_155339787.1">
    <property type="nucleotide sequence ID" value="NZ_BAAABN010000007.1"/>
</dbReference>
<feature type="binding site" evidence="7">
    <location>
        <position position="179"/>
    </location>
    <ligand>
        <name>substrate</name>
    </ligand>
</feature>